<dbReference type="Pfam" id="PF13489">
    <property type="entry name" value="Methyltransf_23"/>
    <property type="match status" value="1"/>
</dbReference>
<reference evidence="1 2" key="1">
    <citation type="submission" date="2019-07" db="EMBL/GenBank/DDBJ databases">
        <title>Description of 53C-WASEF.</title>
        <authorList>
            <person name="Pitt A."/>
            <person name="Hahn M.W."/>
        </authorList>
    </citation>
    <scope>NUCLEOTIDE SEQUENCE [LARGE SCALE GENOMIC DNA]</scope>
    <source>
        <strain evidence="1 2">53C-WASEF</strain>
    </source>
</reference>
<evidence type="ECO:0000313" key="1">
    <source>
        <dbReference type="EMBL" id="TSJ77886.1"/>
    </source>
</evidence>
<keyword evidence="1" id="KW-0808">Transferase</keyword>
<keyword evidence="2" id="KW-1185">Reference proteome</keyword>
<accession>A0A556QML0</accession>
<name>A0A556QML0_9BACT</name>
<keyword evidence="1" id="KW-0489">Methyltransferase</keyword>
<dbReference type="EMBL" id="VMBG01000001">
    <property type="protein sequence ID" value="TSJ77886.1"/>
    <property type="molecule type" value="Genomic_DNA"/>
</dbReference>
<dbReference type="InterPro" id="IPR029063">
    <property type="entry name" value="SAM-dependent_MTases_sf"/>
</dbReference>
<sequence length="214" mass="24103">MQRRLEPELLDSLPPGDPDAIHSRRDLRVINRAMGNAAWFERTLASNIRSDDRVIELGSGTGELSSRLRTVAPRVDGIDRVPAPPSWPATSLWHQADIQAFTSWNDYSVIIGNLILHHFDDASLHALGNAISPHARLLLFSEPTRKRFNQYMWRILAPLGGANHVTRHDGYVSIAAGFRGDELPRALGLDPAAWRWKISHTWLGAYRLIAERRP</sequence>
<dbReference type="Proteomes" id="UP000315648">
    <property type="component" value="Unassembled WGS sequence"/>
</dbReference>
<dbReference type="RefSeq" id="WP_144228228.1">
    <property type="nucleotide sequence ID" value="NZ_CBCRVV010000001.1"/>
</dbReference>
<dbReference type="SUPFAM" id="SSF53335">
    <property type="entry name" value="S-adenosyl-L-methionine-dependent methyltransferases"/>
    <property type="match status" value="1"/>
</dbReference>
<dbReference type="Gene3D" id="3.40.50.150">
    <property type="entry name" value="Vaccinia Virus protein VP39"/>
    <property type="match status" value="1"/>
</dbReference>
<proteinExistence type="predicted"/>
<dbReference type="AlphaFoldDB" id="A0A556QML0"/>
<evidence type="ECO:0000313" key="2">
    <source>
        <dbReference type="Proteomes" id="UP000315648"/>
    </source>
</evidence>
<protein>
    <submittedName>
        <fullName evidence="1">Methyltransferase domain-containing protein</fullName>
    </submittedName>
</protein>
<gene>
    <name evidence="1" type="ORF">FPL22_00835</name>
</gene>
<dbReference type="GO" id="GO:0008168">
    <property type="term" value="F:methyltransferase activity"/>
    <property type="evidence" value="ECO:0007669"/>
    <property type="project" value="UniProtKB-KW"/>
</dbReference>
<organism evidence="1 2">
    <name type="scientific">Rariglobus hedericola</name>
    <dbReference type="NCBI Taxonomy" id="2597822"/>
    <lineage>
        <taxon>Bacteria</taxon>
        <taxon>Pseudomonadati</taxon>
        <taxon>Verrucomicrobiota</taxon>
        <taxon>Opitutia</taxon>
        <taxon>Opitutales</taxon>
        <taxon>Opitutaceae</taxon>
        <taxon>Rariglobus</taxon>
    </lineage>
</organism>
<comment type="caution">
    <text evidence="1">The sequence shown here is derived from an EMBL/GenBank/DDBJ whole genome shotgun (WGS) entry which is preliminary data.</text>
</comment>
<dbReference type="OrthoDB" id="9800454at2"/>
<dbReference type="GO" id="GO:0032259">
    <property type="term" value="P:methylation"/>
    <property type="evidence" value="ECO:0007669"/>
    <property type="project" value="UniProtKB-KW"/>
</dbReference>